<accession>E1REK2</accession>
<evidence type="ECO:0000313" key="5">
    <source>
        <dbReference type="EMBL" id="ADN34949.1"/>
    </source>
</evidence>
<feature type="transmembrane region" description="Helical" evidence="1">
    <location>
        <begin position="93"/>
        <end position="111"/>
    </location>
</feature>
<reference evidence="5 6" key="1">
    <citation type="journal article" date="2010" name="Stand. Genomic Sci.">
        <title>Complete genome sequence of Methanoplanus petrolearius type strain (SEBR 4847).</title>
        <authorList>
            <person name="Brambilla E."/>
            <person name="Djao O.D."/>
            <person name="Daligault H."/>
            <person name="Lapidus A."/>
            <person name="Lucas S."/>
            <person name="Hammon N."/>
            <person name="Nolan M."/>
            <person name="Tice H."/>
            <person name="Cheng J.F."/>
            <person name="Han C."/>
            <person name="Tapia R."/>
            <person name="Goodwin L."/>
            <person name="Pitluck S."/>
            <person name="Liolios K."/>
            <person name="Ivanova N."/>
            <person name="Mavromatis K."/>
            <person name="Mikhailova N."/>
            <person name="Pati A."/>
            <person name="Chen A."/>
            <person name="Palaniappan K."/>
            <person name="Land M."/>
            <person name="Hauser L."/>
            <person name="Chang Y.J."/>
            <person name="Jeffries C.D."/>
            <person name="Rohde M."/>
            <person name="Spring S."/>
            <person name="Sikorski J."/>
            <person name="Goker M."/>
            <person name="Woyke T."/>
            <person name="Bristow J."/>
            <person name="Eisen J.A."/>
            <person name="Markowitz V."/>
            <person name="Hugenholtz P."/>
            <person name="Kyrpides N.C."/>
            <person name="Klenk H.P."/>
        </authorList>
    </citation>
    <scope>NUCLEOTIDE SEQUENCE [LARGE SCALE GENOMIC DNA]</scope>
    <source>
        <strain evidence="6">DSM 11571 / OCM 486 / SEBR 4847</strain>
    </source>
</reference>
<protein>
    <submittedName>
        <fullName evidence="5">Signal transduction histidine kinase</fullName>
    </submittedName>
</protein>
<dbReference type="Gene3D" id="3.30.450.20">
    <property type="entry name" value="PAS domain"/>
    <property type="match status" value="1"/>
</dbReference>
<dbReference type="eggNOG" id="arCOG02335">
    <property type="taxonomic scope" value="Archaea"/>
</dbReference>
<dbReference type="PANTHER" id="PTHR43065:SF23">
    <property type="entry name" value="SENSOR HISTIDINE KINASE PDTAS"/>
    <property type="match status" value="1"/>
</dbReference>
<sequence>MVKDVGSEDYLQYSHWIAIVALFTVLAAGVNLFTLTFDPPYPALSLFMIPVVIATFFFRRQGLLASLLILALFSVVIWLYSPDKFAELRVLENVTVVFGVALIVTLLSTALHRSENSYRLLFETSPAPIIVLKPDGSIVDVNSRFFSVFGYGSIFVEGKKIQQLPIIAEESLIEIGERLMNPEPDGDNQEPFIIKVMDASGDMHICNVFSSFLYDETGIPESCMMVLVDITENVKAEEEIKRSLEEKETLLKEIHHRVKNNLQEVVSILKLQRNRTTDEDVQWSLKECQNRVYTMAMVHENIYRADSLSSIGIKAYLEKLARDLLIEYMSPGQNISFEIECSDDIEFDIDGIIPVALITNELISNSMKYAFPGGRKGMIRIAVEKTPDNSYRYTYSDDGVGFPPGLRIDKTKTLGLRIVRAFVRQLDGSIEFVPGTGTKIIITFPIKE</sequence>
<evidence type="ECO:0000259" key="4">
    <source>
        <dbReference type="PROSITE" id="PS50113"/>
    </source>
</evidence>
<evidence type="ECO:0000313" key="6">
    <source>
        <dbReference type="Proteomes" id="UP000006565"/>
    </source>
</evidence>
<dbReference type="HOGENOM" id="CLU_000445_114_57_2"/>
<dbReference type="InterPro" id="IPR003594">
    <property type="entry name" value="HATPase_dom"/>
</dbReference>
<dbReference type="InterPro" id="IPR036890">
    <property type="entry name" value="HATPase_C_sf"/>
</dbReference>
<keyword evidence="1" id="KW-0472">Membrane</keyword>
<feature type="transmembrane region" description="Helical" evidence="1">
    <location>
        <begin position="41"/>
        <end position="58"/>
    </location>
</feature>
<dbReference type="SUPFAM" id="SSF55874">
    <property type="entry name" value="ATPase domain of HSP90 chaperone/DNA topoisomerase II/histidine kinase"/>
    <property type="match status" value="1"/>
</dbReference>
<evidence type="ECO:0000259" key="2">
    <source>
        <dbReference type="PROSITE" id="PS50109"/>
    </source>
</evidence>
<feature type="domain" description="Histidine kinase" evidence="2">
    <location>
        <begin position="253"/>
        <end position="448"/>
    </location>
</feature>
<dbReference type="InterPro" id="IPR000014">
    <property type="entry name" value="PAS"/>
</dbReference>
<dbReference type="NCBIfam" id="TIGR00229">
    <property type="entry name" value="sensory_box"/>
    <property type="match status" value="1"/>
</dbReference>
<name>E1REK2_METP4</name>
<dbReference type="PROSITE" id="PS50112">
    <property type="entry name" value="PAS"/>
    <property type="match status" value="1"/>
</dbReference>
<dbReference type="SMART" id="SM00091">
    <property type="entry name" value="PAS"/>
    <property type="match status" value="1"/>
</dbReference>
<dbReference type="Proteomes" id="UP000006565">
    <property type="component" value="Chromosome"/>
</dbReference>
<keyword evidence="5" id="KW-0418">Kinase</keyword>
<dbReference type="GO" id="GO:0016301">
    <property type="term" value="F:kinase activity"/>
    <property type="evidence" value="ECO:0007669"/>
    <property type="project" value="UniProtKB-KW"/>
</dbReference>
<dbReference type="eggNOG" id="arCOG05183">
    <property type="taxonomic scope" value="Archaea"/>
</dbReference>
<evidence type="ECO:0000259" key="3">
    <source>
        <dbReference type="PROSITE" id="PS50112"/>
    </source>
</evidence>
<dbReference type="PROSITE" id="PS50109">
    <property type="entry name" value="HIS_KIN"/>
    <property type="match status" value="1"/>
</dbReference>
<dbReference type="SUPFAM" id="SSF55785">
    <property type="entry name" value="PYP-like sensor domain (PAS domain)"/>
    <property type="match status" value="1"/>
</dbReference>
<dbReference type="SMART" id="SM00387">
    <property type="entry name" value="HATPase_c"/>
    <property type="match status" value="1"/>
</dbReference>
<dbReference type="Pfam" id="PF07568">
    <property type="entry name" value="HisKA_2"/>
    <property type="match status" value="1"/>
</dbReference>
<dbReference type="EMBL" id="CP002117">
    <property type="protein sequence ID" value="ADN34949.1"/>
    <property type="molecule type" value="Genomic_DNA"/>
</dbReference>
<gene>
    <name evidence="5" type="ordered locus">Mpet_0171</name>
</gene>
<dbReference type="InterPro" id="IPR011495">
    <property type="entry name" value="Sig_transdc_His_kin_sub2_dim/P"/>
</dbReference>
<feature type="domain" description="PAS" evidence="3">
    <location>
        <begin position="114"/>
        <end position="151"/>
    </location>
</feature>
<dbReference type="Gene3D" id="3.30.565.10">
    <property type="entry name" value="Histidine kinase-like ATPase, C-terminal domain"/>
    <property type="match status" value="1"/>
</dbReference>
<dbReference type="InterPro" id="IPR005467">
    <property type="entry name" value="His_kinase_dom"/>
</dbReference>
<keyword evidence="6" id="KW-1185">Reference proteome</keyword>
<evidence type="ECO:0000256" key="1">
    <source>
        <dbReference type="SAM" id="Phobius"/>
    </source>
</evidence>
<keyword evidence="5" id="KW-0808">Transferase</keyword>
<dbReference type="InterPro" id="IPR000700">
    <property type="entry name" value="PAS-assoc_C"/>
</dbReference>
<dbReference type="PROSITE" id="PS50113">
    <property type="entry name" value="PAC"/>
    <property type="match status" value="1"/>
</dbReference>
<dbReference type="CDD" id="cd00130">
    <property type="entry name" value="PAS"/>
    <property type="match status" value="1"/>
</dbReference>
<feature type="domain" description="PAC" evidence="4">
    <location>
        <begin position="190"/>
        <end position="242"/>
    </location>
</feature>
<dbReference type="InterPro" id="IPR035965">
    <property type="entry name" value="PAS-like_dom_sf"/>
</dbReference>
<proteinExistence type="predicted"/>
<dbReference type="AlphaFoldDB" id="E1REK2"/>
<keyword evidence="1" id="KW-1133">Transmembrane helix</keyword>
<dbReference type="Pfam" id="PF02518">
    <property type="entry name" value="HATPase_c"/>
    <property type="match status" value="1"/>
</dbReference>
<feature type="transmembrane region" description="Helical" evidence="1">
    <location>
        <begin position="63"/>
        <end position="81"/>
    </location>
</feature>
<dbReference type="STRING" id="679926.Mpet_0171"/>
<keyword evidence="1" id="KW-0812">Transmembrane</keyword>
<organism evidence="5 6">
    <name type="scientific">Methanolacinia petrolearia (strain DSM 11571 / OCM 486 / SEBR 4847)</name>
    <name type="common">Methanoplanus petrolearius</name>
    <dbReference type="NCBI Taxonomy" id="679926"/>
    <lineage>
        <taxon>Archaea</taxon>
        <taxon>Methanobacteriati</taxon>
        <taxon>Methanobacteriota</taxon>
        <taxon>Stenosarchaea group</taxon>
        <taxon>Methanomicrobia</taxon>
        <taxon>Methanomicrobiales</taxon>
        <taxon>Methanomicrobiaceae</taxon>
        <taxon>Methanolacinia</taxon>
    </lineage>
</organism>
<dbReference type="PANTHER" id="PTHR43065">
    <property type="entry name" value="SENSOR HISTIDINE KINASE"/>
    <property type="match status" value="1"/>
</dbReference>
<feature type="transmembrane region" description="Helical" evidence="1">
    <location>
        <begin position="16"/>
        <end position="35"/>
    </location>
</feature>
<dbReference type="KEGG" id="mpi:Mpet_0171"/>
<dbReference type="Pfam" id="PF13426">
    <property type="entry name" value="PAS_9"/>
    <property type="match status" value="1"/>
</dbReference>